<reference evidence="2" key="1">
    <citation type="submission" date="2017-09" db="EMBL/GenBank/DDBJ databases">
        <authorList>
            <person name="Varghese N."/>
            <person name="Submissions S."/>
        </authorList>
    </citation>
    <scope>NUCLEOTIDE SEQUENCE [LARGE SCALE GENOMIC DNA]</scope>
    <source>
        <strain evidence="2">CGMCC 4.6857</strain>
    </source>
</reference>
<dbReference type="AlphaFoldDB" id="A0A285FNK9"/>
<protein>
    <submittedName>
        <fullName evidence="1">Uncharacterized protein</fullName>
    </submittedName>
</protein>
<organism evidence="1 2">
    <name type="scientific">Paractinoplanes atraurantiacus</name>
    <dbReference type="NCBI Taxonomy" id="1036182"/>
    <lineage>
        <taxon>Bacteria</taxon>
        <taxon>Bacillati</taxon>
        <taxon>Actinomycetota</taxon>
        <taxon>Actinomycetes</taxon>
        <taxon>Micromonosporales</taxon>
        <taxon>Micromonosporaceae</taxon>
        <taxon>Paractinoplanes</taxon>
    </lineage>
</organism>
<accession>A0A285FNK9</accession>
<evidence type="ECO:0000313" key="1">
    <source>
        <dbReference type="EMBL" id="SNY12849.1"/>
    </source>
</evidence>
<proteinExistence type="predicted"/>
<dbReference type="EMBL" id="OBDY01000001">
    <property type="protein sequence ID" value="SNY12849.1"/>
    <property type="molecule type" value="Genomic_DNA"/>
</dbReference>
<dbReference type="Proteomes" id="UP000219612">
    <property type="component" value="Unassembled WGS sequence"/>
</dbReference>
<evidence type="ECO:0000313" key="2">
    <source>
        <dbReference type="Proteomes" id="UP000219612"/>
    </source>
</evidence>
<gene>
    <name evidence="1" type="ORF">SAMN05421748_1011048</name>
</gene>
<sequence>MRQWWRHYEVEPRDSGRMSVRRPDGVVVDYACAAFHLAEQTEQTLVIYSDPH</sequence>
<name>A0A285FNK9_9ACTN</name>
<keyword evidence="2" id="KW-1185">Reference proteome</keyword>